<gene>
    <name evidence="1" type="ORF">EAH_00003410</name>
</gene>
<organism evidence="1 2">
    <name type="scientific">Eimeria acervulina</name>
    <name type="common">Coccidian parasite</name>
    <dbReference type="NCBI Taxonomy" id="5801"/>
    <lineage>
        <taxon>Eukaryota</taxon>
        <taxon>Sar</taxon>
        <taxon>Alveolata</taxon>
        <taxon>Apicomplexa</taxon>
        <taxon>Conoidasida</taxon>
        <taxon>Coccidia</taxon>
        <taxon>Eucoccidiorida</taxon>
        <taxon>Eimeriorina</taxon>
        <taxon>Eimeriidae</taxon>
        <taxon>Eimeria</taxon>
    </lineage>
</organism>
<dbReference type="VEuPathDB" id="ToxoDB:EAH_00003410"/>
<dbReference type="OMA" id="HCDEMEA"/>
<name>U6GB54_EIMAC</name>
<dbReference type="Gene3D" id="3.70.10.10">
    <property type="match status" value="1"/>
</dbReference>
<proteinExistence type="predicted"/>
<sequence>MKFSASLRLEALPHLIGITAALQRLARGGTPGSCCLKLTPKKLSLNTRQPFCELYSELDMAEVFNVGWILESKRNNCVALQVEPRQLLSTLKLAQSCRRITVKLAKRMGQGALVFEFTDLQLANVWITQSNLELPRVKSLLAMLERLRKLGGEEVTLEGSINPQDCNAFDLAVSAASELVTAKAMYTRCSRLVPEGQEGLENVSFVRSVLTKHLIAGLKALLDCSNSQGKEIDGLVALLVPEDEAQHGWLSVVLQNEGLESIRVLLVLPTVPQRGPIE</sequence>
<dbReference type="OrthoDB" id="337750at2759"/>
<accession>U6GB54</accession>
<dbReference type="Proteomes" id="UP000018050">
    <property type="component" value="Unassembled WGS sequence"/>
</dbReference>
<evidence type="ECO:0000313" key="2">
    <source>
        <dbReference type="Proteomes" id="UP000018050"/>
    </source>
</evidence>
<dbReference type="GO" id="GO:0000077">
    <property type="term" value="P:DNA damage checkpoint signaling"/>
    <property type="evidence" value="ECO:0007669"/>
    <property type="project" value="InterPro"/>
</dbReference>
<dbReference type="EMBL" id="HG670406">
    <property type="protein sequence ID" value="CDI76533.1"/>
    <property type="molecule type" value="Genomic_DNA"/>
</dbReference>
<reference evidence="1" key="1">
    <citation type="submission" date="2013-10" db="EMBL/GenBank/DDBJ databases">
        <title>Genomic analysis of the causative agents of coccidiosis in chickens.</title>
        <authorList>
            <person name="Reid A.J."/>
            <person name="Blake D."/>
            <person name="Billington K."/>
            <person name="Browne H."/>
            <person name="Dunn M."/>
            <person name="Hung S."/>
            <person name="Kawahara F."/>
            <person name="Miranda-Saavedra D."/>
            <person name="Mourier T."/>
            <person name="Nagra H."/>
            <person name="Otto T.D."/>
            <person name="Rawlings N."/>
            <person name="Sanchez A."/>
            <person name="Sanders M."/>
            <person name="Subramaniam C."/>
            <person name="Tay Y."/>
            <person name="Dear P."/>
            <person name="Doerig C."/>
            <person name="Gruber A."/>
            <person name="Parkinson J."/>
            <person name="Shirley M."/>
            <person name="Wan K.L."/>
            <person name="Berriman M."/>
            <person name="Tomley F."/>
            <person name="Pain A."/>
        </authorList>
    </citation>
    <scope>NUCLEOTIDE SEQUENCE</scope>
    <source>
        <strain evidence="1">Houghton</strain>
    </source>
</reference>
<dbReference type="GeneID" id="25268411"/>
<evidence type="ECO:0000313" key="1">
    <source>
        <dbReference type="EMBL" id="CDI76533.1"/>
    </source>
</evidence>
<keyword evidence="2" id="KW-1185">Reference proteome</keyword>
<dbReference type="AlphaFoldDB" id="U6GB54"/>
<dbReference type="RefSeq" id="XP_013252933.1">
    <property type="nucleotide sequence ID" value="XM_013397479.1"/>
</dbReference>
<protein>
    <submittedName>
        <fullName evidence="1">Uncharacterized protein</fullName>
    </submittedName>
</protein>
<dbReference type="InterPro" id="IPR007150">
    <property type="entry name" value="HUS1/Mec3"/>
</dbReference>
<reference evidence="1" key="2">
    <citation type="submission" date="2013-10" db="EMBL/GenBank/DDBJ databases">
        <authorList>
            <person name="Aslett M."/>
        </authorList>
    </citation>
    <scope>NUCLEOTIDE SEQUENCE</scope>
    <source>
        <strain evidence="1">Houghton</strain>
    </source>
</reference>
<dbReference type="Pfam" id="PF04005">
    <property type="entry name" value="Hus1"/>
    <property type="match status" value="1"/>
</dbReference>
<dbReference type="GO" id="GO:0030896">
    <property type="term" value="C:checkpoint clamp complex"/>
    <property type="evidence" value="ECO:0007669"/>
    <property type="project" value="InterPro"/>
</dbReference>